<evidence type="ECO:0000256" key="3">
    <source>
        <dbReference type="ARBA" id="ARBA00022989"/>
    </source>
</evidence>
<accession>A0ABV8QTS3</accession>
<organism evidence="7 8">
    <name type="scientific">Ferruginibacter yonginensis</name>
    <dbReference type="NCBI Taxonomy" id="1310416"/>
    <lineage>
        <taxon>Bacteria</taxon>
        <taxon>Pseudomonadati</taxon>
        <taxon>Bacteroidota</taxon>
        <taxon>Chitinophagia</taxon>
        <taxon>Chitinophagales</taxon>
        <taxon>Chitinophagaceae</taxon>
        <taxon>Ferruginibacter</taxon>
    </lineage>
</organism>
<comment type="caution">
    <text evidence="7">The sequence shown here is derived from an EMBL/GenBank/DDBJ whole genome shotgun (WGS) entry which is preliminary data.</text>
</comment>
<feature type="transmembrane region" description="Helical" evidence="5">
    <location>
        <begin position="227"/>
        <end position="245"/>
    </location>
</feature>
<sequence>MKYSQITAMLAITKASLRSIFRSPSAIVFSFAFPFIFIIVFGFIGGGNGMQSIKIVMDPSADTTNVLYTALKNTNTVRIIKFENDAALKEAQSKGNFAGIVNIKKNTEGPYPYKIELKSTTASNDRWPQLRSMLISTINAVSDSTFKNRPAIAQLDFDYKRDIAVIREYKTIDFILPGQLGFSLLSAGVFGVAFTFFNLRNQLILKRFFATPVTRTFIVLGEGLSRVIFQMITAIVIIGAGYLFFDFTLINGVTTFLAMLFLSFIGLNIFMGFGFIVSGLAKSESTIPPFANMITLPQFLLGGTFFSADAFPKWLQPISKAMPLTHLNTAMRSVAFEGQSLWQVKAEIGILVLWAIAVYIIATKVFKWE</sequence>
<proteinExistence type="predicted"/>
<dbReference type="Pfam" id="PF12698">
    <property type="entry name" value="ABC2_membrane_3"/>
    <property type="match status" value="1"/>
</dbReference>
<dbReference type="EMBL" id="JBHSCZ010000003">
    <property type="protein sequence ID" value="MFC4263691.1"/>
    <property type="molecule type" value="Genomic_DNA"/>
</dbReference>
<protein>
    <submittedName>
        <fullName evidence="7">ABC transporter permease</fullName>
    </submittedName>
</protein>
<gene>
    <name evidence="7" type="ORF">ACFOWM_12420</name>
</gene>
<name>A0ABV8QTS3_9BACT</name>
<reference evidence="8" key="1">
    <citation type="journal article" date="2019" name="Int. J. Syst. Evol. Microbiol.">
        <title>The Global Catalogue of Microorganisms (GCM) 10K type strain sequencing project: providing services to taxonomists for standard genome sequencing and annotation.</title>
        <authorList>
            <consortium name="The Broad Institute Genomics Platform"/>
            <consortium name="The Broad Institute Genome Sequencing Center for Infectious Disease"/>
            <person name="Wu L."/>
            <person name="Ma J."/>
        </authorList>
    </citation>
    <scope>NUCLEOTIDE SEQUENCE [LARGE SCALE GENOMIC DNA]</scope>
    <source>
        <strain evidence="8">CECT 8289</strain>
    </source>
</reference>
<evidence type="ECO:0000256" key="4">
    <source>
        <dbReference type="ARBA" id="ARBA00023136"/>
    </source>
</evidence>
<keyword evidence="2 5" id="KW-0812">Transmembrane</keyword>
<feature type="transmembrane region" description="Helical" evidence="5">
    <location>
        <begin position="348"/>
        <end position="366"/>
    </location>
</feature>
<dbReference type="InterPro" id="IPR052902">
    <property type="entry name" value="ABC-2_transporter"/>
</dbReference>
<feature type="domain" description="ABC transmembrane type-2" evidence="6">
    <location>
        <begin position="141"/>
        <end position="369"/>
    </location>
</feature>
<feature type="transmembrane region" description="Helical" evidence="5">
    <location>
        <begin position="257"/>
        <end position="278"/>
    </location>
</feature>
<dbReference type="PROSITE" id="PS51012">
    <property type="entry name" value="ABC_TM2"/>
    <property type="match status" value="1"/>
</dbReference>
<keyword evidence="3 5" id="KW-1133">Transmembrane helix</keyword>
<dbReference type="PANTHER" id="PTHR43027">
    <property type="entry name" value="DOXORUBICIN RESISTANCE ABC TRANSPORTER PERMEASE PROTEIN DRRC-RELATED"/>
    <property type="match status" value="1"/>
</dbReference>
<feature type="transmembrane region" description="Helical" evidence="5">
    <location>
        <begin position="21"/>
        <end position="44"/>
    </location>
</feature>
<dbReference type="InterPro" id="IPR047817">
    <property type="entry name" value="ABC2_TM_bact-type"/>
</dbReference>
<keyword evidence="8" id="KW-1185">Reference proteome</keyword>
<evidence type="ECO:0000313" key="8">
    <source>
        <dbReference type="Proteomes" id="UP001595907"/>
    </source>
</evidence>
<dbReference type="Proteomes" id="UP001595907">
    <property type="component" value="Unassembled WGS sequence"/>
</dbReference>
<evidence type="ECO:0000256" key="1">
    <source>
        <dbReference type="ARBA" id="ARBA00004141"/>
    </source>
</evidence>
<feature type="transmembrane region" description="Helical" evidence="5">
    <location>
        <begin position="180"/>
        <end position="199"/>
    </location>
</feature>
<evidence type="ECO:0000256" key="2">
    <source>
        <dbReference type="ARBA" id="ARBA00022692"/>
    </source>
</evidence>
<dbReference type="InterPro" id="IPR013525">
    <property type="entry name" value="ABC2_TM"/>
</dbReference>
<comment type="subcellular location">
    <subcellularLocation>
        <location evidence="1">Membrane</location>
        <topology evidence="1">Multi-pass membrane protein</topology>
    </subcellularLocation>
</comment>
<evidence type="ECO:0000256" key="5">
    <source>
        <dbReference type="SAM" id="Phobius"/>
    </source>
</evidence>
<dbReference type="PANTHER" id="PTHR43027:SF1">
    <property type="entry name" value="DOXORUBICIN RESISTANCE ABC TRANSPORTER PERMEASE PROTEIN DRRC-RELATED"/>
    <property type="match status" value="1"/>
</dbReference>
<evidence type="ECO:0000313" key="7">
    <source>
        <dbReference type="EMBL" id="MFC4263691.1"/>
    </source>
</evidence>
<evidence type="ECO:0000259" key="6">
    <source>
        <dbReference type="PROSITE" id="PS51012"/>
    </source>
</evidence>
<dbReference type="RefSeq" id="WP_379710616.1">
    <property type="nucleotide sequence ID" value="NZ_JBHSCZ010000003.1"/>
</dbReference>
<keyword evidence="4 5" id="KW-0472">Membrane</keyword>